<keyword evidence="5" id="KW-1185">Reference proteome</keyword>
<sequence>MKRKLILYTILLIIAISPSVSFSYDDDYEKEKKEAYEDGKSFGEITGELYGQKDAINDRKSNWEQAYDKEKKDLNDDYGLDDKTGTYRINFKKGFEDGFKQGYERGYRNIKKDADSKKSAEELGLEHGKMFGEMLGEVHGKKDYYSGKTNDYRRDMPTDTMIEDEYFLDKDIREYSENFIKGYKEAYEESYTYAYRISNIDNERLTRERGISQGKEVGKKMGEFYGKIDYTENKINDWKRALPSDEEIIIKFHLSKEETDYIMGFLVGYKDGFREGYIEAFQSSNMDMADENINYIKIGMEGKNITSLDQNLTLAIKPGSFYKDTFFSIQKKDFFSNNYNQLYEKVTDIYEIKIKNNLNYIELKKPISLSFKYYGPETGGIYKLVDNKWMYLYSTIKNNTITTIIPASSYNGGIYAVLIDENYPELKDVYINWAGEEIYSYIRRKYISGYPDNTFRPENNVTRGEFVTILGRVNNWKYPVQITDINKFKDVESFGVFRESIKNALSRGYINGYPDNTFRPKNFITYQEIEWIMKKLPGNEDFKWDDIAEKMKYEKYIRSKSRYGKDHYISRAEVVYMLYVLQQEGVL</sequence>
<dbReference type="OrthoDB" id="1704601at2"/>
<feature type="chain" id="PRO_5022779722" evidence="2">
    <location>
        <begin position="24"/>
        <end position="587"/>
    </location>
</feature>
<dbReference type="Pfam" id="PF00395">
    <property type="entry name" value="SLH"/>
    <property type="match status" value="2"/>
</dbReference>
<dbReference type="KEGG" id="crs:FQB35_06955"/>
<dbReference type="EMBL" id="CP042243">
    <property type="protein sequence ID" value="QEK12134.1"/>
    <property type="molecule type" value="Genomic_DNA"/>
</dbReference>
<gene>
    <name evidence="4" type="ORF">FQB35_06955</name>
</gene>
<evidence type="ECO:0000256" key="2">
    <source>
        <dbReference type="SAM" id="SignalP"/>
    </source>
</evidence>
<protein>
    <submittedName>
        <fullName evidence="4">S-layer homology domain-containing protein</fullName>
    </submittedName>
</protein>
<feature type="domain" description="SLH" evidence="3">
    <location>
        <begin position="485"/>
        <end position="547"/>
    </location>
</feature>
<reference evidence="4 5" key="1">
    <citation type="submission" date="2019-07" db="EMBL/GenBank/DDBJ databases">
        <title>Complete genome of Crassaminicella thermophila SY095.</title>
        <authorList>
            <person name="Li X."/>
        </authorList>
    </citation>
    <scope>NUCLEOTIDE SEQUENCE [LARGE SCALE GENOMIC DNA]</scope>
    <source>
        <strain evidence="4 5">SY095</strain>
    </source>
</reference>
<dbReference type="PROSITE" id="PS51272">
    <property type="entry name" value="SLH"/>
    <property type="match status" value="2"/>
</dbReference>
<feature type="domain" description="SLH" evidence="3">
    <location>
        <begin position="421"/>
        <end position="484"/>
    </location>
</feature>
<evidence type="ECO:0000313" key="4">
    <source>
        <dbReference type="EMBL" id="QEK12134.1"/>
    </source>
</evidence>
<organism evidence="4 5">
    <name type="scientific">Crassaminicella thermophila</name>
    <dbReference type="NCBI Taxonomy" id="2599308"/>
    <lineage>
        <taxon>Bacteria</taxon>
        <taxon>Bacillati</taxon>
        <taxon>Bacillota</taxon>
        <taxon>Clostridia</taxon>
        <taxon>Eubacteriales</taxon>
        <taxon>Clostridiaceae</taxon>
        <taxon>Crassaminicella</taxon>
    </lineage>
</organism>
<keyword evidence="2" id="KW-0732">Signal</keyword>
<dbReference type="RefSeq" id="WP_148809289.1">
    <property type="nucleotide sequence ID" value="NZ_CP042243.1"/>
</dbReference>
<feature type="signal peptide" evidence="2">
    <location>
        <begin position="1"/>
        <end position="23"/>
    </location>
</feature>
<evidence type="ECO:0000259" key="3">
    <source>
        <dbReference type="PROSITE" id="PS51272"/>
    </source>
</evidence>
<dbReference type="InterPro" id="IPR051465">
    <property type="entry name" value="Cell_Envelope_Struct_Comp"/>
</dbReference>
<evidence type="ECO:0000256" key="1">
    <source>
        <dbReference type="ARBA" id="ARBA00022737"/>
    </source>
</evidence>
<keyword evidence="1" id="KW-0677">Repeat</keyword>
<proteinExistence type="predicted"/>
<evidence type="ECO:0000313" key="5">
    <source>
        <dbReference type="Proteomes" id="UP000324646"/>
    </source>
</evidence>
<dbReference type="PANTHER" id="PTHR43308:SF5">
    <property type="entry name" value="S-LAYER PROTEIN _ PEPTIDOGLYCAN ENDO-BETA-N-ACETYLGLUCOSAMINIDASE"/>
    <property type="match status" value="1"/>
</dbReference>
<name>A0A5C0SFL9_CRATE</name>
<dbReference type="AlphaFoldDB" id="A0A5C0SFL9"/>
<dbReference type="Proteomes" id="UP000324646">
    <property type="component" value="Chromosome"/>
</dbReference>
<dbReference type="InterPro" id="IPR001119">
    <property type="entry name" value="SLH_dom"/>
</dbReference>
<dbReference type="PANTHER" id="PTHR43308">
    <property type="entry name" value="OUTER MEMBRANE PROTEIN ALPHA-RELATED"/>
    <property type="match status" value="1"/>
</dbReference>
<accession>A0A5C0SFL9</accession>